<dbReference type="PROSITE" id="PS50088">
    <property type="entry name" value="ANK_REPEAT"/>
    <property type="match status" value="2"/>
</dbReference>
<reference evidence="6" key="1">
    <citation type="submission" date="2017-02" db="UniProtKB">
        <authorList>
            <consortium name="WormBaseParasite"/>
        </authorList>
    </citation>
    <scope>IDENTIFICATION</scope>
</reference>
<dbReference type="WBParaSite" id="TASK_0000751101-mRNA-1">
    <property type="protein sequence ID" value="TASK_0000751101-mRNA-1"/>
    <property type="gene ID" value="TASK_0000751101"/>
</dbReference>
<protein>
    <submittedName>
        <fullName evidence="6">ANK_REP_REGION domain-containing protein</fullName>
    </submittedName>
</protein>
<dbReference type="PANTHER" id="PTHR24201">
    <property type="entry name" value="ANK_REP_REGION DOMAIN-CONTAINING PROTEIN"/>
    <property type="match status" value="1"/>
</dbReference>
<dbReference type="InterPro" id="IPR050776">
    <property type="entry name" value="Ank_Repeat/CDKN_Inhibitor"/>
</dbReference>
<dbReference type="Pfam" id="PF12796">
    <property type="entry name" value="Ank_2"/>
    <property type="match status" value="1"/>
</dbReference>
<evidence type="ECO:0000256" key="2">
    <source>
        <dbReference type="ARBA" id="ARBA00023043"/>
    </source>
</evidence>
<dbReference type="Gene3D" id="1.25.40.20">
    <property type="entry name" value="Ankyrin repeat-containing domain"/>
    <property type="match status" value="1"/>
</dbReference>
<evidence type="ECO:0000313" key="4">
    <source>
        <dbReference type="EMBL" id="VDK38506.1"/>
    </source>
</evidence>
<feature type="repeat" description="ANK" evidence="3">
    <location>
        <begin position="16"/>
        <end position="48"/>
    </location>
</feature>
<dbReference type="EMBL" id="UYRS01018629">
    <property type="protein sequence ID" value="VDK38506.1"/>
    <property type="molecule type" value="Genomic_DNA"/>
</dbReference>
<evidence type="ECO:0000256" key="1">
    <source>
        <dbReference type="ARBA" id="ARBA00022737"/>
    </source>
</evidence>
<organism evidence="6">
    <name type="scientific">Taenia asiatica</name>
    <name type="common">Asian tapeworm</name>
    <dbReference type="NCBI Taxonomy" id="60517"/>
    <lineage>
        <taxon>Eukaryota</taxon>
        <taxon>Metazoa</taxon>
        <taxon>Spiralia</taxon>
        <taxon>Lophotrochozoa</taxon>
        <taxon>Platyhelminthes</taxon>
        <taxon>Cestoda</taxon>
        <taxon>Eucestoda</taxon>
        <taxon>Cyclophyllidea</taxon>
        <taxon>Taeniidae</taxon>
        <taxon>Taenia</taxon>
    </lineage>
</organism>
<dbReference type="SMART" id="SM00248">
    <property type="entry name" value="ANK"/>
    <property type="match status" value="2"/>
</dbReference>
<proteinExistence type="predicted"/>
<feature type="repeat" description="ANK" evidence="3">
    <location>
        <begin position="49"/>
        <end position="81"/>
    </location>
</feature>
<dbReference type="AlphaFoldDB" id="A0A0R3WAE3"/>
<evidence type="ECO:0000256" key="3">
    <source>
        <dbReference type="PROSITE-ProRule" id="PRU00023"/>
    </source>
</evidence>
<dbReference type="Proteomes" id="UP000282613">
    <property type="component" value="Unassembled WGS sequence"/>
</dbReference>
<dbReference type="PROSITE" id="PS50297">
    <property type="entry name" value="ANK_REP_REGION"/>
    <property type="match status" value="2"/>
</dbReference>
<keyword evidence="1" id="KW-0677">Repeat</keyword>
<keyword evidence="5" id="KW-1185">Reference proteome</keyword>
<sequence length="198" mass="21890">MVLASFRALDVAAHLSLTTPLHIAAEMGFDDCLLILIRNGARINFQDSSGDTALHKAARHGHIGCMKMLLEAGACTDTRNFYKRTASEVAAINGHFTFASLVNEAARIKKRESHVPPNVSMLRNNNVFACKRSRDSLASVGALDGDLSDKRLRFSGSVAHNLLSKTATPHDFWTDSRIWPKETEKQICYSSDFQRGTR</sequence>
<dbReference type="InterPro" id="IPR002110">
    <property type="entry name" value="Ankyrin_rpt"/>
</dbReference>
<keyword evidence="2 3" id="KW-0040">ANK repeat</keyword>
<evidence type="ECO:0000313" key="5">
    <source>
        <dbReference type="Proteomes" id="UP000282613"/>
    </source>
</evidence>
<dbReference type="SUPFAM" id="SSF48403">
    <property type="entry name" value="Ankyrin repeat"/>
    <property type="match status" value="1"/>
</dbReference>
<evidence type="ECO:0000313" key="6">
    <source>
        <dbReference type="WBParaSite" id="TASK_0000751101-mRNA-1"/>
    </source>
</evidence>
<accession>A0A0R3WAE3</accession>
<dbReference type="STRING" id="60517.A0A0R3WAE3"/>
<dbReference type="OrthoDB" id="5402602at2759"/>
<dbReference type="InterPro" id="IPR036770">
    <property type="entry name" value="Ankyrin_rpt-contain_sf"/>
</dbReference>
<gene>
    <name evidence="4" type="ORF">TASK_LOCUS7512</name>
</gene>
<reference evidence="4 5" key="2">
    <citation type="submission" date="2018-11" db="EMBL/GenBank/DDBJ databases">
        <authorList>
            <consortium name="Pathogen Informatics"/>
        </authorList>
    </citation>
    <scope>NUCLEOTIDE SEQUENCE [LARGE SCALE GENOMIC DNA]</scope>
</reference>
<name>A0A0R3WAE3_TAEAS</name>